<sequence>MLMNLVKRLIGMLGGSDFEHEVDCIEWTDPKYYHQN</sequence>
<comment type="caution">
    <text evidence="1">The sequence shown here is derived from an EMBL/GenBank/DDBJ whole genome shotgun (WGS) entry which is preliminary data.</text>
</comment>
<gene>
    <name evidence="1" type="ORF">LCGC14_0827010</name>
</gene>
<dbReference type="EMBL" id="LAZR01002354">
    <property type="protein sequence ID" value="KKN31127.1"/>
    <property type="molecule type" value="Genomic_DNA"/>
</dbReference>
<organism evidence="1">
    <name type="scientific">marine sediment metagenome</name>
    <dbReference type="NCBI Taxonomy" id="412755"/>
    <lineage>
        <taxon>unclassified sequences</taxon>
        <taxon>metagenomes</taxon>
        <taxon>ecological metagenomes</taxon>
    </lineage>
</organism>
<dbReference type="AlphaFoldDB" id="A0A0F9Q2A8"/>
<evidence type="ECO:0000313" key="1">
    <source>
        <dbReference type="EMBL" id="KKN31127.1"/>
    </source>
</evidence>
<proteinExistence type="predicted"/>
<name>A0A0F9Q2A8_9ZZZZ</name>
<reference evidence="1" key="1">
    <citation type="journal article" date="2015" name="Nature">
        <title>Complex archaea that bridge the gap between prokaryotes and eukaryotes.</title>
        <authorList>
            <person name="Spang A."/>
            <person name="Saw J.H."/>
            <person name="Jorgensen S.L."/>
            <person name="Zaremba-Niedzwiedzka K."/>
            <person name="Martijn J."/>
            <person name="Lind A.E."/>
            <person name="van Eijk R."/>
            <person name="Schleper C."/>
            <person name="Guy L."/>
            <person name="Ettema T.J."/>
        </authorList>
    </citation>
    <scope>NUCLEOTIDE SEQUENCE</scope>
</reference>
<protein>
    <submittedName>
        <fullName evidence="1">Uncharacterized protein</fullName>
    </submittedName>
</protein>
<accession>A0A0F9Q2A8</accession>